<dbReference type="GO" id="GO:0009451">
    <property type="term" value="P:RNA modification"/>
    <property type="evidence" value="ECO:0007669"/>
    <property type="project" value="InterPro"/>
</dbReference>
<dbReference type="Pfam" id="PF20431">
    <property type="entry name" value="E_motif"/>
    <property type="match status" value="1"/>
</dbReference>
<organism evidence="3 4">
    <name type="scientific">Iris pallida</name>
    <name type="common">Sweet iris</name>
    <dbReference type="NCBI Taxonomy" id="29817"/>
    <lineage>
        <taxon>Eukaryota</taxon>
        <taxon>Viridiplantae</taxon>
        <taxon>Streptophyta</taxon>
        <taxon>Embryophyta</taxon>
        <taxon>Tracheophyta</taxon>
        <taxon>Spermatophyta</taxon>
        <taxon>Magnoliopsida</taxon>
        <taxon>Liliopsida</taxon>
        <taxon>Asparagales</taxon>
        <taxon>Iridaceae</taxon>
        <taxon>Iridoideae</taxon>
        <taxon>Irideae</taxon>
        <taxon>Iris</taxon>
    </lineage>
</organism>
<dbReference type="AlphaFoldDB" id="A0AAX6GES0"/>
<proteinExistence type="predicted"/>
<dbReference type="NCBIfam" id="TIGR00756">
    <property type="entry name" value="PPR"/>
    <property type="match status" value="6"/>
</dbReference>
<feature type="repeat" description="PPR" evidence="2">
    <location>
        <begin position="237"/>
        <end position="271"/>
    </location>
</feature>
<evidence type="ECO:0000256" key="2">
    <source>
        <dbReference type="PROSITE-ProRule" id="PRU00708"/>
    </source>
</evidence>
<reference evidence="3" key="1">
    <citation type="journal article" date="2023" name="GigaByte">
        <title>Genome assembly of the bearded iris, Iris pallida Lam.</title>
        <authorList>
            <person name="Bruccoleri R.E."/>
            <person name="Oakeley E.J."/>
            <person name="Faust A.M.E."/>
            <person name="Altorfer M."/>
            <person name="Dessus-Babus S."/>
            <person name="Burckhardt D."/>
            <person name="Oertli M."/>
            <person name="Naumann U."/>
            <person name="Petersen F."/>
            <person name="Wong J."/>
        </authorList>
    </citation>
    <scope>NUCLEOTIDE SEQUENCE</scope>
    <source>
        <strain evidence="3">GSM-AAB239-AS_SAM_17_03QT</strain>
    </source>
</reference>
<evidence type="ECO:0000313" key="4">
    <source>
        <dbReference type="Proteomes" id="UP001140949"/>
    </source>
</evidence>
<evidence type="ECO:0000313" key="3">
    <source>
        <dbReference type="EMBL" id="KAJ6827266.1"/>
    </source>
</evidence>
<accession>A0AAX6GES0</accession>
<dbReference type="SUPFAM" id="SSF48452">
    <property type="entry name" value="TPR-like"/>
    <property type="match status" value="1"/>
</dbReference>
<name>A0AAX6GES0_IRIPA</name>
<dbReference type="Pfam" id="PF13041">
    <property type="entry name" value="PPR_2"/>
    <property type="match status" value="3"/>
</dbReference>
<dbReference type="PANTHER" id="PTHR47926:SF436">
    <property type="entry name" value="PENTATRICOPEPTIDE REPEAT-CONTAINING PROTEIN ELI1, CHLOROPLASTIC-LIKE ISOFORM X2"/>
    <property type="match status" value="1"/>
</dbReference>
<dbReference type="Pfam" id="PF01535">
    <property type="entry name" value="PPR"/>
    <property type="match status" value="3"/>
</dbReference>
<dbReference type="FunFam" id="1.25.40.10:FF:000184">
    <property type="entry name" value="Pentatricopeptide repeat-containing protein, chloroplastic"/>
    <property type="match status" value="1"/>
</dbReference>
<reference evidence="3" key="2">
    <citation type="submission" date="2023-04" db="EMBL/GenBank/DDBJ databases">
        <authorList>
            <person name="Bruccoleri R.E."/>
            <person name="Oakeley E.J."/>
            <person name="Faust A.-M."/>
            <person name="Dessus-Babus S."/>
            <person name="Altorfer M."/>
            <person name="Burckhardt D."/>
            <person name="Oertli M."/>
            <person name="Naumann U."/>
            <person name="Petersen F."/>
            <person name="Wong J."/>
        </authorList>
    </citation>
    <scope>NUCLEOTIDE SEQUENCE</scope>
    <source>
        <strain evidence="3">GSM-AAB239-AS_SAM_17_03QT</strain>
        <tissue evidence="3">Leaf</tissue>
    </source>
</reference>
<dbReference type="InterPro" id="IPR011990">
    <property type="entry name" value="TPR-like_helical_dom_sf"/>
</dbReference>
<protein>
    <submittedName>
        <fullName evidence="3">Pentatricopeptide repeat-containing protein-like</fullName>
    </submittedName>
</protein>
<feature type="repeat" description="PPR" evidence="2">
    <location>
        <begin position="72"/>
        <end position="106"/>
    </location>
</feature>
<gene>
    <name evidence="3" type="ORF">M6B38_369125</name>
</gene>
<dbReference type="InterPro" id="IPR046960">
    <property type="entry name" value="PPR_At4g14850-like_plant"/>
</dbReference>
<evidence type="ECO:0000256" key="1">
    <source>
        <dbReference type="ARBA" id="ARBA00022737"/>
    </source>
</evidence>
<dbReference type="InterPro" id="IPR046848">
    <property type="entry name" value="E_motif"/>
</dbReference>
<dbReference type="Gene3D" id="1.25.40.10">
    <property type="entry name" value="Tetratricopeptide repeat domain"/>
    <property type="match status" value="4"/>
</dbReference>
<dbReference type="FunFam" id="1.25.40.10:FF:000470">
    <property type="entry name" value="Pentatricopeptide repeat-containing protein At5g66520"/>
    <property type="match status" value="1"/>
</dbReference>
<feature type="repeat" description="PPR" evidence="2">
    <location>
        <begin position="338"/>
        <end position="372"/>
    </location>
</feature>
<dbReference type="PANTHER" id="PTHR47926">
    <property type="entry name" value="PENTATRICOPEPTIDE REPEAT-CONTAINING PROTEIN"/>
    <property type="match status" value="1"/>
</dbReference>
<keyword evidence="4" id="KW-1185">Reference proteome</keyword>
<dbReference type="Proteomes" id="UP001140949">
    <property type="component" value="Unassembled WGS sequence"/>
</dbReference>
<sequence length="529" mass="58657">MSFSPPLPPSSPILSLPELSTYLSELHQSHALIIKTGLIRHPLATVRLLSSATASSSLSYADSLFDRIPSPSTFSYNILIRAHARSADPQPALRLFLRMLPSPARPDNFTFPFLLKACTSLLALPEALQLHALVLKSGSRFTSDVFVQNSLIHFYAAANLTEDAYKLFDRMPNRDAVTWNSIISVYVSNRLIGPARALFDEMPERSLETWNFMISGYVNAGLLDGARDLFDRMPMRDVVSWNAMITGCVRGGLTADAIELFQGMLGENVRPDECTLVNVLSSCARSGALGQGEWVRAYIDRNGVEIRGFLATALVDMYSKCGCIDKALRVFEDARKKDVSTWNAIIDGLSSHGYEEHALRLFHMMAVEGFVPNAVTFVSVLSACSHAGLLDKGRYIFKCMVKDYKIEPTVEHYGCMVDLFGRAGLLEEAEEIIERVGARDAPMLWESLLSACRNRGDVGFAELVAKRLLELTPASDSCYVQLSNVYASAGRWDDVREVRNMMRIRGVRKEPGCSTIEIDGVVHEFFVGD</sequence>
<keyword evidence="1" id="KW-0677">Repeat</keyword>
<dbReference type="GO" id="GO:0003723">
    <property type="term" value="F:RNA binding"/>
    <property type="evidence" value="ECO:0007669"/>
    <property type="project" value="InterPro"/>
</dbReference>
<dbReference type="PROSITE" id="PS51375">
    <property type="entry name" value="PPR"/>
    <property type="match status" value="4"/>
</dbReference>
<dbReference type="EMBL" id="JANAVB010020398">
    <property type="protein sequence ID" value="KAJ6827266.1"/>
    <property type="molecule type" value="Genomic_DNA"/>
</dbReference>
<feature type="repeat" description="PPR" evidence="2">
    <location>
        <begin position="175"/>
        <end position="209"/>
    </location>
</feature>
<comment type="caution">
    <text evidence="3">The sequence shown here is derived from an EMBL/GenBank/DDBJ whole genome shotgun (WGS) entry which is preliminary data.</text>
</comment>
<dbReference type="InterPro" id="IPR002885">
    <property type="entry name" value="PPR_rpt"/>
</dbReference>